<keyword evidence="1" id="KW-0732">Signal</keyword>
<organism evidence="2 3">
    <name type="scientific">Ceriporiopsis subvermispora (strain B)</name>
    <name type="common">White-rot fungus</name>
    <name type="synonym">Gelatoporia subvermispora</name>
    <dbReference type="NCBI Taxonomy" id="914234"/>
    <lineage>
        <taxon>Eukaryota</taxon>
        <taxon>Fungi</taxon>
        <taxon>Dikarya</taxon>
        <taxon>Basidiomycota</taxon>
        <taxon>Agaricomycotina</taxon>
        <taxon>Agaricomycetes</taxon>
        <taxon>Polyporales</taxon>
        <taxon>Gelatoporiaceae</taxon>
        <taxon>Gelatoporia</taxon>
    </lineage>
</organism>
<name>M2QJI5_CERS8</name>
<feature type="chain" id="PRO_5004023047" evidence="1">
    <location>
        <begin position="26"/>
        <end position="189"/>
    </location>
</feature>
<evidence type="ECO:0000313" key="2">
    <source>
        <dbReference type="EMBL" id="EMD37208.1"/>
    </source>
</evidence>
<dbReference type="AlphaFoldDB" id="M2QJI5"/>
<dbReference type="HOGENOM" id="CLU_1434283_0_0_1"/>
<proteinExistence type="predicted"/>
<protein>
    <submittedName>
        <fullName evidence="2">Uncharacterized protein</fullName>
    </submittedName>
</protein>
<feature type="signal peptide" evidence="1">
    <location>
        <begin position="1"/>
        <end position="25"/>
    </location>
</feature>
<accession>M2QJI5</accession>
<keyword evidence="3" id="KW-1185">Reference proteome</keyword>
<evidence type="ECO:0000256" key="1">
    <source>
        <dbReference type="SAM" id="SignalP"/>
    </source>
</evidence>
<evidence type="ECO:0000313" key="3">
    <source>
        <dbReference type="Proteomes" id="UP000016930"/>
    </source>
</evidence>
<dbReference type="Proteomes" id="UP000016930">
    <property type="component" value="Unassembled WGS sequence"/>
</dbReference>
<gene>
    <name evidence="2" type="ORF">CERSUDRAFT_74179</name>
</gene>
<sequence length="189" mass="20479">MATFHLGVLVLWLGLLRLSLWVLESQPRALWPCVVDSMISVQAGSSSTDRPGLSSEAVSEIELAVAGLCVLVNGVGTGTGQGQREVAKGVQGVAQKSARKLRVLMPGKAINAKNECARAYKMEHLEASHAEFESFWNQEKADKDKIVHWQAIAKAKTSEARNNDAGGNLFAYEQVQEHILRGRGAGKWG</sequence>
<dbReference type="EMBL" id="KB445797">
    <property type="protein sequence ID" value="EMD37208.1"/>
    <property type="molecule type" value="Genomic_DNA"/>
</dbReference>
<reference evidence="2 3" key="1">
    <citation type="journal article" date="2012" name="Proc. Natl. Acad. Sci. U.S.A.">
        <title>Comparative genomics of Ceriporiopsis subvermispora and Phanerochaete chrysosporium provide insight into selective ligninolysis.</title>
        <authorList>
            <person name="Fernandez-Fueyo E."/>
            <person name="Ruiz-Duenas F.J."/>
            <person name="Ferreira P."/>
            <person name="Floudas D."/>
            <person name="Hibbett D.S."/>
            <person name="Canessa P."/>
            <person name="Larrondo L.F."/>
            <person name="James T.Y."/>
            <person name="Seelenfreund D."/>
            <person name="Lobos S."/>
            <person name="Polanco R."/>
            <person name="Tello M."/>
            <person name="Honda Y."/>
            <person name="Watanabe T."/>
            <person name="Watanabe T."/>
            <person name="Ryu J.S."/>
            <person name="Kubicek C.P."/>
            <person name="Schmoll M."/>
            <person name="Gaskell J."/>
            <person name="Hammel K.E."/>
            <person name="St John F.J."/>
            <person name="Vanden Wymelenberg A."/>
            <person name="Sabat G."/>
            <person name="Splinter BonDurant S."/>
            <person name="Syed K."/>
            <person name="Yadav J.S."/>
            <person name="Doddapaneni H."/>
            <person name="Subramanian V."/>
            <person name="Lavin J.L."/>
            <person name="Oguiza J.A."/>
            <person name="Perez G."/>
            <person name="Pisabarro A.G."/>
            <person name="Ramirez L."/>
            <person name="Santoyo F."/>
            <person name="Master E."/>
            <person name="Coutinho P.M."/>
            <person name="Henrissat B."/>
            <person name="Lombard V."/>
            <person name="Magnuson J.K."/>
            <person name="Kuees U."/>
            <person name="Hori C."/>
            <person name="Igarashi K."/>
            <person name="Samejima M."/>
            <person name="Held B.W."/>
            <person name="Barry K.W."/>
            <person name="LaButti K.M."/>
            <person name="Lapidus A."/>
            <person name="Lindquist E.A."/>
            <person name="Lucas S.M."/>
            <person name="Riley R."/>
            <person name="Salamov A.A."/>
            <person name="Hoffmeister D."/>
            <person name="Schwenk D."/>
            <person name="Hadar Y."/>
            <person name="Yarden O."/>
            <person name="de Vries R.P."/>
            <person name="Wiebenga A."/>
            <person name="Stenlid J."/>
            <person name="Eastwood D."/>
            <person name="Grigoriev I.V."/>
            <person name="Berka R.M."/>
            <person name="Blanchette R.A."/>
            <person name="Kersten P."/>
            <person name="Martinez A.T."/>
            <person name="Vicuna R."/>
            <person name="Cullen D."/>
        </authorList>
    </citation>
    <scope>NUCLEOTIDE SEQUENCE [LARGE SCALE GENOMIC DNA]</scope>
    <source>
        <strain evidence="2 3">B</strain>
    </source>
</reference>